<evidence type="ECO:0000259" key="5">
    <source>
        <dbReference type="PROSITE" id="PS50280"/>
    </source>
</evidence>
<feature type="domain" description="MYND-type" evidence="6">
    <location>
        <begin position="53"/>
        <end position="94"/>
    </location>
</feature>
<dbReference type="SMART" id="SM00317">
    <property type="entry name" value="SET"/>
    <property type="match status" value="1"/>
</dbReference>
<accession>A0AAN6WTT7</accession>
<evidence type="ECO:0000313" key="7">
    <source>
        <dbReference type="EMBL" id="KAK4188009.1"/>
    </source>
</evidence>
<dbReference type="SUPFAM" id="SSF82199">
    <property type="entry name" value="SET domain"/>
    <property type="match status" value="1"/>
</dbReference>
<reference evidence="7" key="1">
    <citation type="journal article" date="2023" name="Mol. Phylogenet. Evol.">
        <title>Genome-scale phylogeny and comparative genomics of the fungal order Sordariales.</title>
        <authorList>
            <person name="Hensen N."/>
            <person name="Bonometti L."/>
            <person name="Westerberg I."/>
            <person name="Brannstrom I.O."/>
            <person name="Guillou S."/>
            <person name="Cros-Aarteil S."/>
            <person name="Calhoun S."/>
            <person name="Haridas S."/>
            <person name="Kuo A."/>
            <person name="Mondo S."/>
            <person name="Pangilinan J."/>
            <person name="Riley R."/>
            <person name="LaButti K."/>
            <person name="Andreopoulos B."/>
            <person name="Lipzen A."/>
            <person name="Chen C."/>
            <person name="Yan M."/>
            <person name="Daum C."/>
            <person name="Ng V."/>
            <person name="Clum A."/>
            <person name="Steindorff A."/>
            <person name="Ohm R.A."/>
            <person name="Martin F."/>
            <person name="Silar P."/>
            <person name="Natvig D.O."/>
            <person name="Lalanne C."/>
            <person name="Gautier V."/>
            <person name="Ament-Velasquez S.L."/>
            <person name="Kruys A."/>
            <person name="Hutchinson M.I."/>
            <person name="Powell A.J."/>
            <person name="Barry K."/>
            <person name="Miller A.N."/>
            <person name="Grigoriev I.V."/>
            <person name="Debuchy R."/>
            <person name="Gladieux P."/>
            <person name="Hiltunen Thoren M."/>
            <person name="Johannesson H."/>
        </authorList>
    </citation>
    <scope>NUCLEOTIDE SEQUENCE</scope>
    <source>
        <strain evidence="7">PSN309</strain>
    </source>
</reference>
<evidence type="ECO:0000256" key="1">
    <source>
        <dbReference type="ARBA" id="ARBA00022723"/>
    </source>
</evidence>
<dbReference type="Gene3D" id="1.10.220.160">
    <property type="match status" value="1"/>
</dbReference>
<dbReference type="CDD" id="cd20071">
    <property type="entry name" value="SET_SMYD"/>
    <property type="match status" value="1"/>
</dbReference>
<proteinExistence type="predicted"/>
<dbReference type="EMBL" id="MU864394">
    <property type="protein sequence ID" value="KAK4188009.1"/>
    <property type="molecule type" value="Genomic_DNA"/>
</dbReference>
<dbReference type="GO" id="GO:0005634">
    <property type="term" value="C:nucleus"/>
    <property type="evidence" value="ECO:0007669"/>
    <property type="project" value="TreeGrafter"/>
</dbReference>
<gene>
    <name evidence="7" type="ORF">QBC35DRAFT_497557</name>
</gene>
<evidence type="ECO:0008006" key="9">
    <source>
        <dbReference type="Google" id="ProtNLM"/>
    </source>
</evidence>
<name>A0AAN6WTT7_9PEZI</name>
<evidence type="ECO:0000256" key="3">
    <source>
        <dbReference type="ARBA" id="ARBA00022833"/>
    </source>
</evidence>
<organism evidence="7 8">
    <name type="scientific">Podospora australis</name>
    <dbReference type="NCBI Taxonomy" id="1536484"/>
    <lineage>
        <taxon>Eukaryota</taxon>
        <taxon>Fungi</taxon>
        <taxon>Dikarya</taxon>
        <taxon>Ascomycota</taxon>
        <taxon>Pezizomycotina</taxon>
        <taxon>Sordariomycetes</taxon>
        <taxon>Sordariomycetidae</taxon>
        <taxon>Sordariales</taxon>
        <taxon>Podosporaceae</taxon>
        <taxon>Podospora</taxon>
    </lineage>
</organism>
<evidence type="ECO:0000256" key="4">
    <source>
        <dbReference type="PROSITE-ProRule" id="PRU00134"/>
    </source>
</evidence>
<dbReference type="Pfam" id="PF01753">
    <property type="entry name" value="zf-MYND"/>
    <property type="match status" value="1"/>
</dbReference>
<dbReference type="PANTHER" id="PTHR12197">
    <property type="entry name" value="HISTONE-LYSINE N-METHYLTRANSFERASE SMYD"/>
    <property type="match status" value="1"/>
</dbReference>
<dbReference type="AlphaFoldDB" id="A0AAN6WTT7"/>
<dbReference type="InterPro" id="IPR002893">
    <property type="entry name" value="Znf_MYND"/>
</dbReference>
<keyword evidence="1" id="KW-0479">Metal-binding</keyword>
<dbReference type="Proteomes" id="UP001302126">
    <property type="component" value="Unassembled WGS sequence"/>
</dbReference>
<sequence length="560" mass="62420">MIHSPPPPGTLYASGSRGRILVATRDFEPGSIIAKFDAPILALPDGPGATTTCNYCLRVGTAGDLKACNACKAAVYCNQACQRAHWKLIHKHECKVFVRVRQSANKNWLPTPVRAVIQVLFLLKEGNARAIEAFLGGENAAQDNIDDVWVSGDALEDNVEGFKSHPKIWLDFKVQATAAIEYCGWKPTPDTVLSAQQILCQIQTNAFNRFDADSGRSGIFLDPALARINHSCIPNAFVDFHNRTAILRAYYPIKEGEEITLSYTDTNYSKSTRQEALTLYHFKCECPRCSENLDVYEVCQKSPVIPLNTFSLQPDLSKLRNPPVDRSVVSKAQVESIWKTWTEQTMPEEGDPMDVARKRWELCQPLVKAKMWAIEPLPSTLLSLNCHWMSSYKWVFYSLPLACFLATEIDPYRNVVPFFPWRLKGVVAIVKLLTLMGSLTATGELAKRCPHEGIVGVLAIADEVLICEGLLRLVIKQAEIGAGEDWDVLQFAKEMLKDLETLPGRKKESDLIRKWAENPEDGPGKAFFESEVLKPVRVLASFAPEILDDVLGKGLGLVRT</sequence>
<evidence type="ECO:0000259" key="6">
    <source>
        <dbReference type="PROSITE" id="PS50865"/>
    </source>
</evidence>
<dbReference type="PANTHER" id="PTHR12197:SF251">
    <property type="entry name" value="EG:BACR7C10.4 PROTEIN"/>
    <property type="match status" value="1"/>
</dbReference>
<dbReference type="InterPro" id="IPR046341">
    <property type="entry name" value="SET_dom_sf"/>
</dbReference>
<dbReference type="Gene3D" id="6.10.140.2220">
    <property type="match status" value="1"/>
</dbReference>
<comment type="caution">
    <text evidence="7">The sequence shown here is derived from an EMBL/GenBank/DDBJ whole genome shotgun (WGS) entry which is preliminary data.</text>
</comment>
<reference evidence="7" key="2">
    <citation type="submission" date="2023-05" db="EMBL/GenBank/DDBJ databases">
        <authorList>
            <consortium name="Lawrence Berkeley National Laboratory"/>
            <person name="Steindorff A."/>
            <person name="Hensen N."/>
            <person name="Bonometti L."/>
            <person name="Westerberg I."/>
            <person name="Brannstrom I.O."/>
            <person name="Guillou S."/>
            <person name="Cros-Aarteil S."/>
            <person name="Calhoun S."/>
            <person name="Haridas S."/>
            <person name="Kuo A."/>
            <person name="Mondo S."/>
            <person name="Pangilinan J."/>
            <person name="Riley R."/>
            <person name="Labutti K."/>
            <person name="Andreopoulos B."/>
            <person name="Lipzen A."/>
            <person name="Chen C."/>
            <person name="Yanf M."/>
            <person name="Daum C."/>
            <person name="Ng V."/>
            <person name="Clum A."/>
            <person name="Ohm R."/>
            <person name="Martin F."/>
            <person name="Silar P."/>
            <person name="Natvig D."/>
            <person name="Lalanne C."/>
            <person name="Gautier V."/>
            <person name="Ament-Velasquez S.L."/>
            <person name="Kruys A."/>
            <person name="Hutchinson M.I."/>
            <person name="Powell A.J."/>
            <person name="Barry K."/>
            <person name="Miller A.N."/>
            <person name="Grigoriev I.V."/>
            <person name="Debuchy R."/>
            <person name="Gladieux P."/>
            <person name="Thoren M.H."/>
            <person name="Johannesson H."/>
        </authorList>
    </citation>
    <scope>NUCLEOTIDE SEQUENCE</scope>
    <source>
        <strain evidence="7">PSN309</strain>
    </source>
</reference>
<protein>
    <recommendedName>
        <fullName evidence="9">Suppressor of anucleate metulae protein B</fullName>
    </recommendedName>
</protein>
<dbReference type="Gene3D" id="2.170.270.10">
    <property type="entry name" value="SET domain"/>
    <property type="match status" value="1"/>
</dbReference>
<dbReference type="GO" id="GO:0008270">
    <property type="term" value="F:zinc ion binding"/>
    <property type="evidence" value="ECO:0007669"/>
    <property type="project" value="UniProtKB-KW"/>
</dbReference>
<dbReference type="PROSITE" id="PS01360">
    <property type="entry name" value="ZF_MYND_1"/>
    <property type="match status" value="1"/>
</dbReference>
<keyword evidence="2 4" id="KW-0863">Zinc-finger</keyword>
<evidence type="ECO:0000256" key="2">
    <source>
        <dbReference type="ARBA" id="ARBA00022771"/>
    </source>
</evidence>
<keyword evidence="3" id="KW-0862">Zinc</keyword>
<feature type="domain" description="SET" evidence="5">
    <location>
        <begin position="7"/>
        <end position="264"/>
    </location>
</feature>
<dbReference type="InterPro" id="IPR050869">
    <property type="entry name" value="H3K4_H4K5_MeTrfase"/>
</dbReference>
<dbReference type="SUPFAM" id="SSF144232">
    <property type="entry name" value="HIT/MYND zinc finger-like"/>
    <property type="match status" value="1"/>
</dbReference>
<dbReference type="Pfam" id="PF00856">
    <property type="entry name" value="SET"/>
    <property type="match status" value="1"/>
</dbReference>
<dbReference type="InterPro" id="IPR001214">
    <property type="entry name" value="SET_dom"/>
</dbReference>
<dbReference type="PROSITE" id="PS50865">
    <property type="entry name" value="ZF_MYND_2"/>
    <property type="match status" value="1"/>
</dbReference>
<keyword evidence="8" id="KW-1185">Reference proteome</keyword>
<dbReference type="PROSITE" id="PS50280">
    <property type="entry name" value="SET"/>
    <property type="match status" value="1"/>
</dbReference>
<evidence type="ECO:0000313" key="8">
    <source>
        <dbReference type="Proteomes" id="UP001302126"/>
    </source>
</evidence>